<keyword evidence="3" id="KW-1185">Reference proteome</keyword>
<dbReference type="STRING" id="1611254.A0A2G5UM78"/>
<sequence length="697" mass="80283">MPRKREIVEFGGIRTYFFPNLALYAERNGDIIANPVAAYIFGSCEKIPEESEILDIIFPDNANPETILTGMDVCLVLGSDFLPHFKRLEERLKLLKHSHDISTEVSEDSQLNEIHQKSRLQKDKTSKILTILTKLMMTGNDDSNQKFTEICELCTIDLDFDAFVFSKLLRLESEETREDIEMIRDNVIEKLELVNPKLADLMKNGPQDEFTRLLSQPIDSEIARKLVETILETYKQNLDSPQVLAHLNSQILFLIVRWICSSSEPRDAKSITTWIPEDIKRRCLFPELQNNRVDYAIEIAGMVVNKFMKTSSVKWELSTETLDVLENLYSRIAISQILDSFKFSIGNPKLFDEFVTLVPESNHHNDDLLQTVTSALRFAMWIVENWKRLENSTEIDFLDQRSAKNHLSKIHEILKTVISDEVEIQKNTKDVVMGAEDKNVTRLLETAAARIERMIQRNMSRPRNSMGLSAYAPSEQVDLDNNGNELGRKPESLSKSSNKQSINSYWEDEDDSEKWDETIPLIEQEDPLTMRESHDIEEVEEVTEINPEEEKEQSPEDDDFYKENPEVKLLEIKKEKPLEKDSDDKSFTFTIEPCVLKTQSEEEKSVREETPPIVEPVVVQSVSVEKTLEEVSDEKPAEEHKSRPWPPPNRLRPRRVKIRPEPTSDFDQSGFSEALLCLSFGRGGARMKRQSSNVDPK</sequence>
<feature type="region of interest" description="Disordered" evidence="1">
    <location>
        <begin position="538"/>
        <end position="563"/>
    </location>
</feature>
<accession>A0A2G5UM78</accession>
<dbReference type="OrthoDB" id="5875530at2759"/>
<reference evidence="3" key="1">
    <citation type="submission" date="2017-10" db="EMBL/GenBank/DDBJ databases">
        <title>Rapid genome shrinkage in a self-fertile nematode reveals novel sperm competition proteins.</title>
        <authorList>
            <person name="Yin D."/>
            <person name="Schwarz E.M."/>
            <person name="Thomas C.G."/>
            <person name="Felde R.L."/>
            <person name="Korf I.F."/>
            <person name="Cutter A.D."/>
            <person name="Schartner C.M."/>
            <person name="Ralston E.J."/>
            <person name="Meyer B.J."/>
            <person name="Haag E.S."/>
        </authorList>
    </citation>
    <scope>NUCLEOTIDE SEQUENCE [LARGE SCALE GENOMIC DNA]</scope>
    <source>
        <strain evidence="3">JU1422</strain>
    </source>
</reference>
<comment type="caution">
    <text evidence="2">The sequence shown here is derived from an EMBL/GenBank/DDBJ whole genome shotgun (WGS) entry which is preliminary data.</text>
</comment>
<feature type="region of interest" description="Disordered" evidence="1">
    <location>
        <begin position="622"/>
        <end position="667"/>
    </location>
</feature>
<proteinExistence type="predicted"/>
<name>A0A2G5UM78_9PELO</name>
<gene>
    <name evidence="2" type="primary">Cnig_chr_III.g11919</name>
    <name evidence="2" type="ORF">B9Z55_011919</name>
</gene>
<evidence type="ECO:0000313" key="2">
    <source>
        <dbReference type="EMBL" id="PIC40644.1"/>
    </source>
</evidence>
<feature type="compositionally biased region" description="Polar residues" evidence="1">
    <location>
        <begin position="493"/>
        <end position="504"/>
    </location>
</feature>
<dbReference type="Proteomes" id="UP000230233">
    <property type="component" value="Chromosome III"/>
</dbReference>
<feature type="compositionally biased region" description="Basic and acidic residues" evidence="1">
    <location>
        <begin position="626"/>
        <end position="642"/>
    </location>
</feature>
<dbReference type="AlphaFoldDB" id="A0A2G5UM78"/>
<feature type="region of interest" description="Disordered" evidence="1">
    <location>
        <begin position="473"/>
        <end position="514"/>
    </location>
</feature>
<feature type="compositionally biased region" description="Acidic residues" evidence="1">
    <location>
        <begin position="538"/>
        <end position="560"/>
    </location>
</feature>
<protein>
    <submittedName>
        <fullName evidence="2">Uncharacterized protein</fullName>
    </submittedName>
</protein>
<evidence type="ECO:0000313" key="3">
    <source>
        <dbReference type="Proteomes" id="UP000230233"/>
    </source>
</evidence>
<dbReference type="EMBL" id="PDUG01000003">
    <property type="protein sequence ID" value="PIC40644.1"/>
    <property type="molecule type" value="Genomic_DNA"/>
</dbReference>
<evidence type="ECO:0000256" key="1">
    <source>
        <dbReference type="SAM" id="MobiDB-lite"/>
    </source>
</evidence>
<organism evidence="2 3">
    <name type="scientific">Caenorhabditis nigoni</name>
    <dbReference type="NCBI Taxonomy" id="1611254"/>
    <lineage>
        <taxon>Eukaryota</taxon>
        <taxon>Metazoa</taxon>
        <taxon>Ecdysozoa</taxon>
        <taxon>Nematoda</taxon>
        <taxon>Chromadorea</taxon>
        <taxon>Rhabditida</taxon>
        <taxon>Rhabditina</taxon>
        <taxon>Rhabditomorpha</taxon>
        <taxon>Rhabditoidea</taxon>
        <taxon>Rhabditidae</taxon>
        <taxon>Peloderinae</taxon>
        <taxon>Caenorhabditis</taxon>
    </lineage>
</organism>